<dbReference type="InterPro" id="IPR001965">
    <property type="entry name" value="Znf_PHD"/>
</dbReference>
<protein>
    <recommendedName>
        <fullName evidence="5">PHD-type domain-containing protein</fullName>
    </recommendedName>
</protein>
<evidence type="ECO:0000259" key="5">
    <source>
        <dbReference type="PROSITE" id="PS50016"/>
    </source>
</evidence>
<evidence type="ECO:0000256" key="3">
    <source>
        <dbReference type="ARBA" id="ARBA00022833"/>
    </source>
</evidence>
<evidence type="ECO:0000256" key="1">
    <source>
        <dbReference type="ARBA" id="ARBA00022723"/>
    </source>
</evidence>
<dbReference type="PROSITE" id="PS01359">
    <property type="entry name" value="ZF_PHD_1"/>
    <property type="match status" value="1"/>
</dbReference>
<evidence type="ECO:0000256" key="4">
    <source>
        <dbReference type="PROSITE-ProRule" id="PRU00146"/>
    </source>
</evidence>
<dbReference type="Gene3D" id="3.30.40.10">
    <property type="entry name" value="Zinc/RING finger domain, C3HC4 (zinc finger)"/>
    <property type="match status" value="1"/>
</dbReference>
<sequence>MNKNGDDACRKCGRKFSGRDYSVQCDGECSGWFHKKCTELSNEDVKAVEKGKRRFVCETCKSKVMPEVSANINIIDENLQSNQKKNIPEIMNKITIGLSQKNEGMDRLDINDIKFNKIAEMIGKLYQLIETQSEEIKLLRQEIMNKNTVKNGKTVKSVEIDKKKTYSESVITKKCNSY</sequence>
<organism evidence="6 7">
    <name type="scientific">Henosepilachna vigintioctopunctata</name>
    <dbReference type="NCBI Taxonomy" id="420089"/>
    <lineage>
        <taxon>Eukaryota</taxon>
        <taxon>Metazoa</taxon>
        <taxon>Ecdysozoa</taxon>
        <taxon>Arthropoda</taxon>
        <taxon>Hexapoda</taxon>
        <taxon>Insecta</taxon>
        <taxon>Pterygota</taxon>
        <taxon>Neoptera</taxon>
        <taxon>Endopterygota</taxon>
        <taxon>Coleoptera</taxon>
        <taxon>Polyphaga</taxon>
        <taxon>Cucujiformia</taxon>
        <taxon>Coccinelloidea</taxon>
        <taxon>Coccinellidae</taxon>
        <taxon>Epilachninae</taxon>
        <taxon>Epilachnini</taxon>
        <taxon>Henosepilachna</taxon>
    </lineage>
</organism>
<proteinExistence type="predicted"/>
<comment type="caution">
    <text evidence="6">The sequence shown here is derived from an EMBL/GenBank/DDBJ whole genome shotgun (WGS) entry which is preliminary data.</text>
</comment>
<evidence type="ECO:0000313" key="7">
    <source>
        <dbReference type="Proteomes" id="UP001431783"/>
    </source>
</evidence>
<dbReference type="InterPro" id="IPR019786">
    <property type="entry name" value="Zinc_finger_PHD-type_CS"/>
</dbReference>
<keyword evidence="7" id="KW-1185">Reference proteome</keyword>
<dbReference type="InterPro" id="IPR013083">
    <property type="entry name" value="Znf_RING/FYVE/PHD"/>
</dbReference>
<keyword evidence="3" id="KW-0862">Zinc</keyword>
<dbReference type="InterPro" id="IPR019787">
    <property type="entry name" value="Znf_PHD-finger"/>
</dbReference>
<reference evidence="6 7" key="1">
    <citation type="submission" date="2023-03" db="EMBL/GenBank/DDBJ databases">
        <title>Genome insight into feeding habits of ladybird beetles.</title>
        <authorList>
            <person name="Li H.-S."/>
            <person name="Huang Y.-H."/>
            <person name="Pang H."/>
        </authorList>
    </citation>
    <scope>NUCLEOTIDE SEQUENCE [LARGE SCALE GENOMIC DNA]</scope>
    <source>
        <strain evidence="6">SYSU_2023b</strain>
        <tissue evidence="6">Whole body</tissue>
    </source>
</reference>
<dbReference type="Pfam" id="PF00628">
    <property type="entry name" value="PHD"/>
    <property type="match status" value="1"/>
</dbReference>
<gene>
    <name evidence="6" type="ORF">WA026_012575</name>
</gene>
<evidence type="ECO:0000313" key="6">
    <source>
        <dbReference type="EMBL" id="KAK9876276.1"/>
    </source>
</evidence>
<dbReference type="SUPFAM" id="SSF57903">
    <property type="entry name" value="FYVE/PHD zinc finger"/>
    <property type="match status" value="1"/>
</dbReference>
<dbReference type="AlphaFoldDB" id="A0AAW1U6P0"/>
<evidence type="ECO:0000256" key="2">
    <source>
        <dbReference type="ARBA" id="ARBA00022771"/>
    </source>
</evidence>
<dbReference type="GO" id="GO:0008270">
    <property type="term" value="F:zinc ion binding"/>
    <property type="evidence" value="ECO:0007669"/>
    <property type="project" value="UniProtKB-KW"/>
</dbReference>
<dbReference type="InterPro" id="IPR011011">
    <property type="entry name" value="Znf_FYVE_PHD"/>
</dbReference>
<keyword evidence="1" id="KW-0479">Metal-binding</keyword>
<accession>A0AAW1U6P0</accession>
<keyword evidence="2 4" id="KW-0863">Zinc-finger</keyword>
<dbReference type="SMART" id="SM00249">
    <property type="entry name" value="PHD"/>
    <property type="match status" value="1"/>
</dbReference>
<dbReference type="Proteomes" id="UP001431783">
    <property type="component" value="Unassembled WGS sequence"/>
</dbReference>
<dbReference type="EMBL" id="JARQZJ010000036">
    <property type="protein sequence ID" value="KAK9876276.1"/>
    <property type="molecule type" value="Genomic_DNA"/>
</dbReference>
<name>A0AAW1U6P0_9CUCU</name>
<dbReference type="PROSITE" id="PS50016">
    <property type="entry name" value="ZF_PHD_2"/>
    <property type="match status" value="1"/>
</dbReference>
<feature type="domain" description="PHD-type" evidence="5">
    <location>
        <begin position="6"/>
        <end position="63"/>
    </location>
</feature>